<evidence type="ECO:0000313" key="4">
    <source>
        <dbReference type="Proteomes" id="UP000243723"/>
    </source>
</evidence>
<evidence type="ECO:0000313" key="3">
    <source>
        <dbReference type="EMBL" id="PSK55940.1"/>
    </source>
</evidence>
<sequence length="423" mass="46796">MATRRMTPPGTDSDDIEPTRGRTRKRRSSLLLQNDHGYCKAKVPRMEGNTGIKAAPTPQHTRIHNDFAFNTPQLSPSRSPTRSTRSRSNSPSKQQRILSNATPKTMWSTSRADVPDGSAFELHKTLIKASKKAFLPSSLRATLSAKDLADFSDPDEPFSLTLTDKDLPDVQTILQRAENCYKDGQDEAAWCRVVDQLLELALKSTVEPGTPAFEVIDTRTQAPSNVYLPYSSANLRGAHAPRVPSKKSDFSLAFHRHSQRVRQLANVANVPGTNDTLPLSHSSDQFTSSVPLQCAIEVKKEDGGHLEARSQLNTWHSAAMCYSRSLVPEAEGEPPLPAELIQIGWLVIGHKWEPCLSFVMPAGDHVTVGPIFVADMGTANLVSVYRLLAVLRTQVDWLLGTYWPAFEKVFSAAIARLHERPEE</sequence>
<dbReference type="STRING" id="40998.A0A2P8A646"/>
<dbReference type="Pfam" id="PF20516">
    <property type="entry name" value="PDDEXK_12"/>
    <property type="match status" value="1"/>
</dbReference>
<comment type="caution">
    <text evidence="3">The sequence shown here is derived from an EMBL/GenBank/DDBJ whole genome shotgun (WGS) entry which is preliminary data.</text>
</comment>
<feature type="compositionally biased region" description="Low complexity" evidence="1">
    <location>
        <begin position="75"/>
        <end position="92"/>
    </location>
</feature>
<reference evidence="3 4" key="1">
    <citation type="submission" date="2017-05" db="EMBL/GenBank/DDBJ databases">
        <title>Draft genome sequence of Elsinoe australis.</title>
        <authorList>
            <person name="Cheng Q."/>
        </authorList>
    </citation>
    <scope>NUCLEOTIDE SEQUENCE [LARGE SCALE GENOMIC DNA]</scope>
    <source>
        <strain evidence="3 4">NL1</strain>
    </source>
</reference>
<name>A0A2P8A646_9PEZI</name>
<dbReference type="AlphaFoldDB" id="A0A2P8A646"/>
<dbReference type="InterPro" id="IPR046797">
    <property type="entry name" value="PDDEXK_12"/>
</dbReference>
<evidence type="ECO:0000256" key="1">
    <source>
        <dbReference type="SAM" id="MobiDB-lite"/>
    </source>
</evidence>
<dbReference type="OrthoDB" id="3941183at2759"/>
<evidence type="ECO:0000259" key="2">
    <source>
        <dbReference type="Pfam" id="PF20516"/>
    </source>
</evidence>
<keyword evidence="4" id="KW-1185">Reference proteome</keyword>
<organism evidence="3 4">
    <name type="scientific">Elsinoe australis</name>
    <dbReference type="NCBI Taxonomy" id="40998"/>
    <lineage>
        <taxon>Eukaryota</taxon>
        <taxon>Fungi</taxon>
        <taxon>Dikarya</taxon>
        <taxon>Ascomycota</taxon>
        <taxon>Pezizomycotina</taxon>
        <taxon>Dothideomycetes</taxon>
        <taxon>Dothideomycetidae</taxon>
        <taxon>Myriangiales</taxon>
        <taxon>Elsinoaceae</taxon>
        <taxon>Elsinoe</taxon>
    </lineage>
</organism>
<dbReference type="Proteomes" id="UP000243723">
    <property type="component" value="Unassembled WGS sequence"/>
</dbReference>
<proteinExistence type="predicted"/>
<gene>
    <name evidence="3" type="ORF">B9Z65_4818</name>
</gene>
<accession>A0A2P8A646</accession>
<feature type="domain" description="PD-(D/E)XK nuclease-like" evidence="2">
    <location>
        <begin position="151"/>
        <end position="403"/>
    </location>
</feature>
<protein>
    <recommendedName>
        <fullName evidence="2">PD-(D/E)XK nuclease-like domain-containing protein</fullName>
    </recommendedName>
</protein>
<feature type="region of interest" description="Disordered" evidence="1">
    <location>
        <begin position="1"/>
        <end position="111"/>
    </location>
</feature>
<dbReference type="EMBL" id="NHZQ01000066">
    <property type="protein sequence ID" value="PSK55940.1"/>
    <property type="molecule type" value="Genomic_DNA"/>
</dbReference>
<feature type="compositionally biased region" description="Polar residues" evidence="1">
    <location>
        <begin position="93"/>
        <end position="111"/>
    </location>
</feature>